<dbReference type="AlphaFoldDB" id="A0A2N5CLU1"/>
<reference evidence="2 5" key="2">
    <citation type="submission" date="2018-01" db="EMBL/GenBank/DDBJ databases">
        <title>Complete genome sequence of Caulobacter flavus RHGG3.</title>
        <authorList>
            <person name="Yang E."/>
        </authorList>
    </citation>
    <scope>NUCLEOTIDE SEQUENCE [LARGE SCALE GENOMIC DNA]</scope>
    <source>
        <strain evidence="2 5">RHGG3</strain>
    </source>
</reference>
<dbReference type="OrthoDB" id="7281435at2"/>
<evidence type="ECO:0000313" key="4">
    <source>
        <dbReference type="Proteomes" id="UP000234483"/>
    </source>
</evidence>
<accession>A0A2N5CLU1</accession>
<dbReference type="EMBL" id="PJRQ01000048">
    <property type="protein sequence ID" value="PLR06881.1"/>
    <property type="molecule type" value="Genomic_DNA"/>
</dbReference>
<evidence type="ECO:0000313" key="3">
    <source>
        <dbReference type="EMBL" id="PLR06881.1"/>
    </source>
</evidence>
<keyword evidence="5" id="KW-1185">Reference proteome</keyword>
<proteinExistence type="predicted"/>
<organism evidence="3 4">
    <name type="scientific">Caulobacter flavus</name>
    <dbReference type="NCBI Taxonomy" id="1679497"/>
    <lineage>
        <taxon>Bacteria</taxon>
        <taxon>Pseudomonadati</taxon>
        <taxon>Pseudomonadota</taxon>
        <taxon>Alphaproteobacteria</taxon>
        <taxon>Caulobacterales</taxon>
        <taxon>Caulobacteraceae</taxon>
        <taxon>Caulobacter</taxon>
    </lineage>
</organism>
<sequence>MDFLDKQIAPPRSWDKFEELTRAVFAELWSDPHARRHGRSGQKQFGVDVFGNPVDSPGKTFGVQCKGKNVNYGAVATIEEFDAELAKAELFSPPLGHWTFVTTAPDDGPLQRHAQAVSEQRLAQGLFPVVAFGWETMLALIALQPNVISAFYPEHSGVLRQVLATLKGLPSNGQLADLLQAIRGATGHTPPQTSALDWVEVRFEAQRGLGPALMGRPLGPADVVACPTLPEVSTLLEDLARAGSARLAGVAGAGKSICALQTAHALRAHGWRVMRLLDPTGAIPSFAADDERTIYLIDDAHLANPGQLRVLEEATDARRRLLTTHTSLDGKTSAPGTVHLDAKRAVKVIAAGLRATPEQTLAAVKAADDRVGDRIGDERLEHRLEAAEAADFPWQFCFTLGGGWRRAKSMADSARAASADLVLAAAAVRQLASRDAPCALPQLQALVGDELRPDQVKAAVAWLVGQRLLLSETDLRCPHQRLAGALLDQILDGQAAEGRALIGRLITAALTDPALPLGGFALLLRELTSGHAYGRWNRLFSKEALCIARARVWIAASAAEVREACWFLNEASSELPDAAADFEAHLDVFAGWVESAPGGACYALSAVIGRSSARDTTALAIRQRVSAAKIADAINAAPALYASEITELISALRSWEDQAWIAAFLAALDRKQCLALVSSWPADAWLSSAASYCQNLFYVDEALGLDLVEALIPAVAERVSADPQYAFHELDDIVRDTLRVHDVLEVFVGKLAPTKRMKQLARQLCRCWDPRDLGAKLSLSTQRNFQTAAFLLLFMSKVAPKQFEATILAMDWNAVDAAIGKGWENGIGDARMLLSVASGSPAGRNAVKAMIERNEPRIASLSLHLANLNPDTAIRHIAAGKPLAVAPYDSVEWLKAALVGARLAVLHPELLIPMLAPHYTAMAKNLSQASPSYWNEAQILLTLIAERDPAGLSTIFDQIDPALALVAWRNGLQGLHAEHRRGRSFSSKDVAAFLVHHALARTDAIGDVARALRRQFPKTSIPPDDHLEPLDLTKMVP</sequence>
<protein>
    <recommendedName>
        <fullName evidence="6">Restriction endonuclease type IV Mrr domain-containing protein</fullName>
    </recommendedName>
</protein>
<gene>
    <name evidence="2" type="ORF">C1707_19085</name>
    <name evidence="3" type="ORF">CFHF_23470</name>
</gene>
<evidence type="ECO:0000313" key="5">
    <source>
        <dbReference type="Proteomes" id="UP000281192"/>
    </source>
</evidence>
<dbReference type="InterPro" id="IPR027417">
    <property type="entry name" value="P-loop_NTPase"/>
</dbReference>
<dbReference type="Proteomes" id="UP000234483">
    <property type="component" value="Unassembled WGS sequence"/>
</dbReference>
<evidence type="ECO:0000256" key="1">
    <source>
        <dbReference type="SAM" id="MobiDB-lite"/>
    </source>
</evidence>
<dbReference type="RefSeq" id="WP_101715352.1">
    <property type="nucleotide sequence ID" value="NZ_CP026100.1"/>
</dbReference>
<name>A0A2N5CLU1_9CAUL</name>
<evidence type="ECO:0008006" key="6">
    <source>
        <dbReference type="Google" id="ProtNLM"/>
    </source>
</evidence>
<evidence type="ECO:0000313" key="2">
    <source>
        <dbReference type="EMBL" id="AYV48194.1"/>
    </source>
</evidence>
<dbReference type="SUPFAM" id="SSF52540">
    <property type="entry name" value="P-loop containing nucleoside triphosphate hydrolases"/>
    <property type="match status" value="1"/>
</dbReference>
<dbReference type="EMBL" id="CP026100">
    <property type="protein sequence ID" value="AYV48194.1"/>
    <property type="molecule type" value="Genomic_DNA"/>
</dbReference>
<reference evidence="3 4" key="1">
    <citation type="submission" date="2017-12" db="EMBL/GenBank/DDBJ databases">
        <title>The genome sequence of Caulobacter flavus CGMCC1 15093.</title>
        <authorList>
            <person name="Gao J."/>
            <person name="Mao X."/>
            <person name="Sun J."/>
        </authorList>
    </citation>
    <scope>NUCLEOTIDE SEQUENCE [LARGE SCALE GENOMIC DNA]</scope>
    <source>
        <strain evidence="3 4">CGMCC1 15093</strain>
    </source>
</reference>
<feature type="region of interest" description="Disordered" evidence="1">
    <location>
        <begin position="1018"/>
        <end position="1037"/>
    </location>
</feature>
<dbReference type="Proteomes" id="UP000281192">
    <property type="component" value="Chromosome"/>
</dbReference>
<dbReference type="KEGG" id="cfh:C1707_19085"/>